<protein>
    <submittedName>
        <fullName evidence="2">Uncharacterized protein</fullName>
    </submittedName>
</protein>
<evidence type="ECO:0000256" key="1">
    <source>
        <dbReference type="SAM" id="MobiDB-lite"/>
    </source>
</evidence>
<sequence>MAGAGHAGHAARSADPGGIAGEGEAEDVDHVGELRADRQPHEAAVGADDRGDGHRDAFLNQLDVRLIGDGVNPDDRRQRGHEGQLGAVLHEGLLTVVQGHLRGEHQVVPAVALNRVDEEEGFDVAQDREADVHPQVQVAGDEVRHADAEAALLEGHVQVRADGTGSGRRVAGQADDDAVAVVVAVPQVAARSGIEHIGAGTGRVDERGRSALLQRRKHRQLEVREERGVARRERVRRGAGFRRGERIDPPEGAGVDRAGAQFVLHVEVEVDADPLEELVGHRDESHLDRHLQVLQTTQLSQQFADLLVHGLRLANDQGEGGFTGLQRPATAQHLPAFRLHGGADQLGKFLEPHPATVAADAGADATAGRRVHEGAGEVRVRQGAAHGGDAEVAHAQPGRTEAAVQTGLAALLQHRIDAGGGTAEVLDRDHQIRHRVRLGDHLAAHPVAVGDLQHVVGDDVAEVQRLQDQVQRALQADALDVDRDRHVDAGADGFHVGRVGDDVDVRQGAQVGEHLGQRGVLEVQADRPLHRGGDHLLLRAVRLHRAVGAVPHAAAGGHVAPVLGEREVVVERDARLVDRGHHRDESFFLGLGDLLTAGFAVGELRLPDHQLRFREVRVDGASLLGRGQRLDILPVPQLIVEAIDQNGHLLLDADLAGLLHGDFIADGLVPSFQFQLRRHLAGVALDRGAAVGDVPQHRSLQVVPQFGDLDGLLGAFQHGAGLVDVVRFLQALGPEDGVQHFAAKLVEANVLRLTGQLQPLGRGLTGGVADGQILVDGRSRGDGALGAGNLHPAGRSQRDEEGLHLLRPEGVQRGAGLLGFMTGEERFQRLSAIAGLQRGHAVVVQLTGGRAGRGVVAFRSGQRDVGVRRGEGIDRGSGERAVRGGGGDRRGHVAFRKLVDREWVGRRLSGGRGDAEGGVEVHVERGVADGVRRGAGTGGLTSGGQFGANRLRGVLQHAPRHAGGLGGAEVRFGLIERPVGDRVAGGEQGVLRGAAGQFLFGRLRLGGGLRGEGHRLGLRSDFAEDPVRAVRGEQIPVGVQFPRLKGEAAGVFVTAGVQLDAGLGQQLHRRGLGGSAFDAVRGGRGAAPAVGRRGGRHGVAAEAAEVHRGELVREDLSFGRVRDGRRAEGRQQGVRAFAVRPVRAERGSGGGQLAGRVGLAPLGGGLSFGEEEFGGFGAVVVVGGERVDVAEATQRVAQFELLLTRELCVALGGVGQPRLGGGVLAALHQQKARSELF</sequence>
<gene>
    <name evidence="2" type="ORF">LzC2_37810</name>
</gene>
<evidence type="ECO:0000313" key="2">
    <source>
        <dbReference type="EMBL" id="NNJ27673.1"/>
    </source>
</evidence>
<dbReference type="Proteomes" id="UP000609651">
    <property type="component" value="Unassembled WGS sequence"/>
</dbReference>
<feature type="compositionally biased region" description="Low complexity" evidence="1">
    <location>
        <begin position="1"/>
        <end position="11"/>
    </location>
</feature>
<organism evidence="2 3">
    <name type="scientific">Alienimonas chondri</name>
    <dbReference type="NCBI Taxonomy" id="2681879"/>
    <lineage>
        <taxon>Bacteria</taxon>
        <taxon>Pseudomonadati</taxon>
        <taxon>Planctomycetota</taxon>
        <taxon>Planctomycetia</taxon>
        <taxon>Planctomycetales</taxon>
        <taxon>Planctomycetaceae</taxon>
        <taxon>Alienimonas</taxon>
    </lineage>
</organism>
<dbReference type="EMBL" id="WTPX01000181">
    <property type="protein sequence ID" value="NNJ27673.1"/>
    <property type="molecule type" value="Genomic_DNA"/>
</dbReference>
<feature type="region of interest" description="Disordered" evidence="1">
    <location>
        <begin position="1"/>
        <end position="55"/>
    </location>
</feature>
<name>A0ABX1VHS2_9PLAN</name>
<evidence type="ECO:0000313" key="3">
    <source>
        <dbReference type="Proteomes" id="UP000609651"/>
    </source>
</evidence>
<comment type="caution">
    <text evidence="2">The sequence shown here is derived from an EMBL/GenBank/DDBJ whole genome shotgun (WGS) entry which is preliminary data.</text>
</comment>
<feature type="region of interest" description="Disordered" evidence="1">
    <location>
        <begin position="868"/>
        <end position="888"/>
    </location>
</feature>
<accession>A0ABX1VHS2</accession>
<feature type="compositionally biased region" description="Basic and acidic residues" evidence="1">
    <location>
        <begin position="28"/>
        <end position="55"/>
    </location>
</feature>
<keyword evidence="3" id="KW-1185">Reference proteome</keyword>
<proteinExistence type="predicted"/>
<reference evidence="2 3" key="1">
    <citation type="journal article" date="2020" name="Syst. Appl. Microbiol.">
        <title>Alienimonas chondri sp. nov., a novel planctomycete isolated from the biofilm of the red alga Chondrus crispus.</title>
        <authorList>
            <person name="Vitorino I."/>
            <person name="Albuquerque L."/>
            <person name="Wiegand S."/>
            <person name="Kallscheuer N."/>
            <person name="da Costa M.S."/>
            <person name="Lobo-da-Cunha A."/>
            <person name="Jogler C."/>
            <person name="Lage O.M."/>
        </authorList>
    </citation>
    <scope>NUCLEOTIDE SEQUENCE [LARGE SCALE GENOMIC DNA]</scope>
    <source>
        <strain evidence="2 3">LzC2</strain>
    </source>
</reference>